<dbReference type="RefSeq" id="WP_175398862.1">
    <property type="nucleotide sequence ID" value="NZ_JABMCB010000202.1"/>
</dbReference>
<dbReference type="InterPro" id="IPR016181">
    <property type="entry name" value="Acyl_CoA_acyltransferase"/>
</dbReference>
<dbReference type="PANTHER" id="PTHR43792">
    <property type="entry name" value="GNAT FAMILY, PUTATIVE (AFU_ORTHOLOGUE AFUA_3G00765)-RELATED-RELATED"/>
    <property type="match status" value="1"/>
</dbReference>
<gene>
    <name evidence="2" type="ORF">HP552_29245</name>
</gene>
<dbReference type="InterPro" id="IPR051531">
    <property type="entry name" value="N-acetyltransferase"/>
</dbReference>
<evidence type="ECO:0000313" key="3">
    <source>
        <dbReference type="Proteomes" id="UP000526125"/>
    </source>
</evidence>
<dbReference type="EMBL" id="JABMCB010000202">
    <property type="protein sequence ID" value="NUU79290.1"/>
    <property type="molecule type" value="Genomic_DNA"/>
</dbReference>
<name>A0A7Y6C2D8_9BACL</name>
<protein>
    <submittedName>
        <fullName evidence="2">GNAT family N-acetyltransferase</fullName>
    </submittedName>
</protein>
<dbReference type="SUPFAM" id="SSF55729">
    <property type="entry name" value="Acyl-CoA N-acyltransferases (Nat)"/>
    <property type="match status" value="1"/>
</dbReference>
<dbReference type="GO" id="GO:0016747">
    <property type="term" value="F:acyltransferase activity, transferring groups other than amino-acyl groups"/>
    <property type="evidence" value="ECO:0007669"/>
    <property type="project" value="InterPro"/>
</dbReference>
<keyword evidence="2" id="KW-0808">Transferase</keyword>
<sequence>MLKKRDLHECHTLYSLLIDPAVSPYVRYQCQSHEEYLFLTKQLMDEEEQNTTISRTILNETGQPIGTIDLYHVVNNTGHLATWIGAPYFGKGYSQRAKSAFLTELFLEHAIETVFMKIRKQNIRSSKAAQKLPYVKLANDLYHEMYLSINAKEQIYDLYHVERSTFIESSIELHHVVAT</sequence>
<keyword evidence="3" id="KW-1185">Reference proteome</keyword>
<dbReference type="AlphaFoldDB" id="A0A7Y6C2D8"/>
<feature type="domain" description="N-acetyltransferase" evidence="1">
    <location>
        <begin position="11"/>
        <end position="132"/>
    </location>
</feature>
<reference evidence="2 3" key="1">
    <citation type="submission" date="2020-05" db="EMBL/GenBank/DDBJ databases">
        <title>Genome Sequencing of Type Strains.</title>
        <authorList>
            <person name="Lemaire J.F."/>
            <person name="Inderbitzin P."/>
            <person name="Gregorio O.A."/>
            <person name="Collins S.B."/>
            <person name="Wespe N."/>
            <person name="Knight-Connoni V."/>
        </authorList>
    </citation>
    <scope>NUCLEOTIDE SEQUENCE [LARGE SCALE GENOMIC DNA]</scope>
    <source>
        <strain evidence="2 3">LMG 21957</strain>
    </source>
</reference>
<dbReference type="Proteomes" id="UP000526125">
    <property type="component" value="Unassembled WGS sequence"/>
</dbReference>
<dbReference type="Pfam" id="PF13302">
    <property type="entry name" value="Acetyltransf_3"/>
    <property type="match status" value="1"/>
</dbReference>
<dbReference type="PANTHER" id="PTHR43792:SF1">
    <property type="entry name" value="N-ACETYLTRANSFERASE DOMAIN-CONTAINING PROTEIN"/>
    <property type="match status" value="1"/>
</dbReference>
<evidence type="ECO:0000259" key="1">
    <source>
        <dbReference type="Pfam" id="PF13302"/>
    </source>
</evidence>
<organism evidence="2 3">
    <name type="scientific">Paenibacillus xylanilyticus</name>
    <dbReference type="NCBI Taxonomy" id="248903"/>
    <lineage>
        <taxon>Bacteria</taxon>
        <taxon>Bacillati</taxon>
        <taxon>Bacillota</taxon>
        <taxon>Bacilli</taxon>
        <taxon>Bacillales</taxon>
        <taxon>Paenibacillaceae</taxon>
        <taxon>Paenibacillus</taxon>
    </lineage>
</organism>
<dbReference type="Gene3D" id="3.40.630.30">
    <property type="match status" value="1"/>
</dbReference>
<evidence type="ECO:0000313" key="2">
    <source>
        <dbReference type="EMBL" id="NUU79290.1"/>
    </source>
</evidence>
<proteinExistence type="predicted"/>
<comment type="caution">
    <text evidence="2">The sequence shown here is derived from an EMBL/GenBank/DDBJ whole genome shotgun (WGS) entry which is preliminary data.</text>
</comment>
<dbReference type="InterPro" id="IPR000182">
    <property type="entry name" value="GNAT_dom"/>
</dbReference>
<accession>A0A7Y6C2D8</accession>